<dbReference type="OrthoDB" id="9774361at2"/>
<dbReference type="STRING" id="180332.GCA_000797495_05135"/>
<evidence type="ECO:0000313" key="8">
    <source>
        <dbReference type="Proteomes" id="UP000306509"/>
    </source>
</evidence>
<dbReference type="InterPro" id="IPR002549">
    <property type="entry name" value="AI-2E-like"/>
</dbReference>
<comment type="subcellular location">
    <subcellularLocation>
        <location evidence="1">Membrane</location>
        <topology evidence="1">Multi-pass membrane protein</topology>
    </subcellularLocation>
</comment>
<feature type="transmembrane region" description="Helical" evidence="6">
    <location>
        <begin position="304"/>
        <end position="335"/>
    </location>
</feature>
<comment type="caution">
    <text evidence="7">The sequence shown here is derived from an EMBL/GenBank/DDBJ whole genome shotgun (WGS) entry which is preliminary data.</text>
</comment>
<dbReference type="PANTHER" id="PTHR21716">
    <property type="entry name" value="TRANSMEMBRANE PROTEIN"/>
    <property type="match status" value="1"/>
</dbReference>
<proteinExistence type="inferred from homology"/>
<organism evidence="7 8">
    <name type="scientific">Robinsoniella peoriensis</name>
    <dbReference type="NCBI Taxonomy" id="180332"/>
    <lineage>
        <taxon>Bacteria</taxon>
        <taxon>Bacillati</taxon>
        <taxon>Bacillota</taxon>
        <taxon>Clostridia</taxon>
        <taxon>Lachnospirales</taxon>
        <taxon>Lachnospiraceae</taxon>
        <taxon>Robinsoniella</taxon>
    </lineage>
</organism>
<evidence type="ECO:0000256" key="1">
    <source>
        <dbReference type="ARBA" id="ARBA00004141"/>
    </source>
</evidence>
<feature type="transmembrane region" description="Helical" evidence="6">
    <location>
        <begin position="155"/>
        <end position="177"/>
    </location>
</feature>
<name>A0A4U8Q611_9FIRM</name>
<evidence type="ECO:0000256" key="6">
    <source>
        <dbReference type="SAM" id="Phobius"/>
    </source>
</evidence>
<keyword evidence="8" id="KW-1185">Reference proteome</keyword>
<protein>
    <submittedName>
        <fullName evidence="7">Pheromone autoinducer 2 transporter</fullName>
    </submittedName>
</protein>
<reference evidence="7 8" key="1">
    <citation type="journal article" date="2019" name="Anaerobe">
        <title>Detection of Robinsoniella peoriensis in multiple bone samples of a trauma patient.</title>
        <authorList>
            <person name="Schrottner P."/>
            <person name="Hartwich K."/>
            <person name="Bunk B."/>
            <person name="Schober I."/>
            <person name="Helbig S."/>
            <person name="Rudolph W.W."/>
            <person name="Gunzer F."/>
        </authorList>
    </citation>
    <scope>NUCLEOTIDE SEQUENCE [LARGE SCALE GENOMIC DNA]</scope>
    <source>
        <strain evidence="7 8">DSM 106044</strain>
    </source>
</reference>
<sequence>MGRAEKYKEVLIVIGIAIAVFVGMKYLLPFVAPFFIAYIIVRILNPFVKRLQRRIKIKKEWLAAVVLGFFSILLIGGLYYLTIQLFAQIKAIVSNLDSYEKEFRLILGNCCSAMEQTLGIQAEAIEDFVYQNIQVMTDRLQVYIVPDMFNYSLQYLLGFVKAAGLFFALFVSVLLLLKDYDEIHDKLKKFELYRRTATVLNRLWGLGGAYFKAQLIIMSIVSVICVAGLWVIRYPYALLVGLLIGVSDALPFIGTGTILIPWALVCALQGDFVHAAAYATLFFVANTTREFLEPKMIGKKLGVYPIVIAVAVYAGICIYGVAGVILGPLTLLAIVEIYKEIKRGEVIEE</sequence>
<gene>
    <name evidence="7" type="ORF">DSM106044_02863</name>
</gene>
<accession>A0A4U8Q611</accession>
<evidence type="ECO:0000256" key="3">
    <source>
        <dbReference type="ARBA" id="ARBA00022692"/>
    </source>
</evidence>
<feature type="transmembrane region" description="Helical" evidence="6">
    <location>
        <begin position="12"/>
        <end position="41"/>
    </location>
</feature>
<feature type="transmembrane region" description="Helical" evidence="6">
    <location>
        <begin position="262"/>
        <end position="284"/>
    </location>
</feature>
<dbReference type="RefSeq" id="WP_070043086.1">
    <property type="nucleotide sequence ID" value="NZ_CABMJZ010000140.1"/>
</dbReference>
<feature type="transmembrane region" description="Helical" evidence="6">
    <location>
        <begin position="209"/>
        <end position="230"/>
    </location>
</feature>
<comment type="similarity">
    <text evidence="2">Belongs to the autoinducer-2 exporter (AI-2E) (TC 2.A.86) family.</text>
</comment>
<feature type="transmembrane region" description="Helical" evidence="6">
    <location>
        <begin position="61"/>
        <end position="81"/>
    </location>
</feature>
<dbReference type="GO" id="GO:0016020">
    <property type="term" value="C:membrane"/>
    <property type="evidence" value="ECO:0007669"/>
    <property type="project" value="UniProtKB-SubCell"/>
</dbReference>
<dbReference type="GO" id="GO:0055085">
    <property type="term" value="P:transmembrane transport"/>
    <property type="evidence" value="ECO:0007669"/>
    <property type="project" value="TreeGrafter"/>
</dbReference>
<evidence type="ECO:0000256" key="4">
    <source>
        <dbReference type="ARBA" id="ARBA00022989"/>
    </source>
</evidence>
<evidence type="ECO:0000256" key="2">
    <source>
        <dbReference type="ARBA" id="ARBA00009773"/>
    </source>
</evidence>
<keyword evidence="4 6" id="KW-1133">Transmembrane helix</keyword>
<dbReference type="Pfam" id="PF01594">
    <property type="entry name" value="AI-2E_transport"/>
    <property type="match status" value="1"/>
</dbReference>
<keyword evidence="5 6" id="KW-0472">Membrane</keyword>
<dbReference type="AlphaFoldDB" id="A0A4U8Q611"/>
<evidence type="ECO:0000256" key="5">
    <source>
        <dbReference type="ARBA" id="ARBA00023136"/>
    </source>
</evidence>
<evidence type="ECO:0000313" key="7">
    <source>
        <dbReference type="EMBL" id="TLD00197.1"/>
    </source>
</evidence>
<feature type="transmembrane region" description="Helical" evidence="6">
    <location>
        <begin position="236"/>
        <end position="255"/>
    </location>
</feature>
<dbReference type="PANTHER" id="PTHR21716:SF68">
    <property type="entry name" value="TRANSPORT PROTEIN YTVI-RELATED"/>
    <property type="match status" value="1"/>
</dbReference>
<dbReference type="EMBL" id="QGQD01000057">
    <property type="protein sequence ID" value="TLD00197.1"/>
    <property type="molecule type" value="Genomic_DNA"/>
</dbReference>
<dbReference type="Proteomes" id="UP000306509">
    <property type="component" value="Unassembled WGS sequence"/>
</dbReference>
<keyword evidence="3 6" id="KW-0812">Transmembrane</keyword>